<feature type="active site" description="Proton acceptor" evidence="1">
    <location>
        <position position="259"/>
    </location>
</feature>
<dbReference type="SUPFAM" id="SSF54060">
    <property type="entry name" value="His-Me finger endonucleases"/>
    <property type="match status" value="1"/>
</dbReference>
<protein>
    <submittedName>
        <fullName evidence="6">DNA/RNA non-specific endonuclease</fullName>
    </submittedName>
</protein>
<comment type="caution">
    <text evidence="6">The sequence shown here is derived from an EMBL/GenBank/DDBJ whole genome shotgun (WGS) entry which is preliminary data.</text>
</comment>
<feature type="binding site" evidence="2">
    <location>
        <position position="290"/>
    </location>
    <ligand>
        <name>Mg(2+)</name>
        <dbReference type="ChEBI" id="CHEBI:18420"/>
        <note>catalytic</note>
    </ligand>
</feature>
<feature type="chain" id="PRO_5039356856" evidence="3">
    <location>
        <begin position="21"/>
        <end position="441"/>
    </location>
</feature>
<dbReference type="SMART" id="SM00477">
    <property type="entry name" value="NUC"/>
    <property type="match status" value="1"/>
</dbReference>
<dbReference type="InterPro" id="IPR040255">
    <property type="entry name" value="Non-specific_endonuclease"/>
</dbReference>
<keyword evidence="3" id="KW-0732">Signal</keyword>
<dbReference type="GO" id="GO:0046872">
    <property type="term" value="F:metal ion binding"/>
    <property type="evidence" value="ECO:0007669"/>
    <property type="project" value="UniProtKB-KW"/>
</dbReference>
<evidence type="ECO:0000256" key="1">
    <source>
        <dbReference type="PIRSR" id="PIRSR640255-1"/>
    </source>
</evidence>
<gene>
    <name evidence="6" type="ORF">H9819_06285</name>
</gene>
<dbReference type="PANTHER" id="PTHR13966">
    <property type="entry name" value="ENDONUCLEASE RELATED"/>
    <property type="match status" value="1"/>
</dbReference>
<evidence type="ECO:0000259" key="5">
    <source>
        <dbReference type="SMART" id="SM00892"/>
    </source>
</evidence>
<dbReference type="Gene3D" id="3.40.570.10">
    <property type="entry name" value="Extracellular Endonuclease, subunit A"/>
    <property type="match status" value="1"/>
</dbReference>
<keyword evidence="6" id="KW-0540">Nuclease</keyword>
<keyword evidence="2" id="KW-0479">Metal-binding</keyword>
<proteinExistence type="predicted"/>
<dbReference type="SMART" id="SM00892">
    <property type="entry name" value="Endonuclease_NS"/>
    <property type="match status" value="1"/>
</dbReference>
<reference evidence="6" key="1">
    <citation type="journal article" date="2021" name="PeerJ">
        <title>Extensive microbial diversity within the chicken gut microbiome revealed by metagenomics and culture.</title>
        <authorList>
            <person name="Gilroy R."/>
            <person name="Ravi A."/>
            <person name="Getino M."/>
            <person name="Pursley I."/>
            <person name="Horton D.L."/>
            <person name="Alikhan N.F."/>
            <person name="Baker D."/>
            <person name="Gharbi K."/>
            <person name="Hall N."/>
            <person name="Watson M."/>
            <person name="Adriaenssens E.M."/>
            <person name="Foster-Nyarko E."/>
            <person name="Jarju S."/>
            <person name="Secka A."/>
            <person name="Antonio M."/>
            <person name="Oren A."/>
            <person name="Chaudhuri R.R."/>
            <person name="La Ragione R."/>
            <person name="Hildebrand F."/>
            <person name="Pallen M.J."/>
        </authorList>
    </citation>
    <scope>NUCLEOTIDE SEQUENCE</scope>
    <source>
        <strain evidence="6">ChiHjej12B11-24981</strain>
    </source>
</reference>
<keyword evidence="6" id="KW-0255">Endonuclease</keyword>
<feature type="domain" description="DNA/RNA non-specific endonuclease/pyrophosphatase/phosphodiesterase" evidence="5">
    <location>
        <begin position="198"/>
        <end position="421"/>
    </location>
</feature>
<dbReference type="Pfam" id="PF01223">
    <property type="entry name" value="Endonuclease_NS"/>
    <property type="match status" value="1"/>
</dbReference>
<reference evidence="6" key="2">
    <citation type="submission" date="2021-04" db="EMBL/GenBank/DDBJ databases">
        <authorList>
            <person name="Gilroy R."/>
        </authorList>
    </citation>
    <scope>NUCLEOTIDE SEQUENCE</scope>
    <source>
        <strain evidence="6">ChiHjej12B11-24981</strain>
    </source>
</reference>
<dbReference type="InterPro" id="IPR044929">
    <property type="entry name" value="DNA/RNA_non-sp_Endonuclease_sf"/>
</dbReference>
<dbReference type="GO" id="GO:0003676">
    <property type="term" value="F:nucleic acid binding"/>
    <property type="evidence" value="ECO:0007669"/>
    <property type="project" value="InterPro"/>
</dbReference>
<feature type="domain" description="ENPP1-3/EXOG-like endonuclease/phosphodiesterase" evidence="4">
    <location>
        <begin position="201"/>
        <end position="421"/>
    </location>
</feature>
<dbReference type="InterPro" id="IPR001604">
    <property type="entry name" value="Endo_G_ENPP1-like_dom"/>
</dbReference>
<sequence length="441" mass="49485">MKTKKLYYLLLLPFFAFSLAACSDDDTTGGQPAGNTPEATIDGSTFFELQGYENAADGFNTLKPGDLGDPIYIQENQLAGSAYLFAATSASRLDALDARPADNAWDTSAEIAQGKCYWARHTSSVLYTYLKLRIAYIEGNNVGVEYIIDSTEQRDPSAENANANETDDTHPFVTDLAIPHLNSDYQYVEHTVDYNNKEILNYAFEWVEDKRHAAWVAFSFDSETSQKNVNRTNDWLPDPFVPTSPEESDHKSDGFDKGHLCASEDRVYNQTANEQTFYYTNISPQMTSFNSGYWITFEKLLQTWARSGDYEHIYVAKGGTMNKLLVNFTGTQEAADGRLPQTDVNGLTSHGLACPAYYFMAVLAQQGNNYQAIGFLVEHKDDYGYSNSHQAPVNVTQPHALSIDALEEETGLDFFCNLPDNVETEVEANYQENDWEWVITE</sequence>
<dbReference type="PANTHER" id="PTHR13966:SF5">
    <property type="entry name" value="ENDONUCLEASE G, MITOCHONDRIAL"/>
    <property type="match status" value="1"/>
</dbReference>
<dbReference type="InterPro" id="IPR020821">
    <property type="entry name" value="ENPP1-3/EXOG-like_nuc-like"/>
</dbReference>
<keyword evidence="6" id="KW-0378">Hydrolase</keyword>
<feature type="signal peptide" evidence="3">
    <location>
        <begin position="1"/>
        <end position="20"/>
    </location>
</feature>
<dbReference type="Proteomes" id="UP000824023">
    <property type="component" value="Unassembled WGS sequence"/>
</dbReference>
<dbReference type="GO" id="GO:0004519">
    <property type="term" value="F:endonuclease activity"/>
    <property type="evidence" value="ECO:0007669"/>
    <property type="project" value="UniProtKB-KW"/>
</dbReference>
<name>A0A9D2A8X6_9BACE</name>
<dbReference type="AlphaFoldDB" id="A0A9D2A8X6"/>
<evidence type="ECO:0000313" key="6">
    <source>
        <dbReference type="EMBL" id="HIZ01845.1"/>
    </source>
</evidence>
<dbReference type="EMBL" id="DXCK01000089">
    <property type="protein sequence ID" value="HIZ01845.1"/>
    <property type="molecule type" value="Genomic_DNA"/>
</dbReference>
<evidence type="ECO:0000313" key="7">
    <source>
        <dbReference type="Proteomes" id="UP000824023"/>
    </source>
</evidence>
<organism evidence="6 7">
    <name type="scientific">Candidatus Bacteroides merdipullorum</name>
    <dbReference type="NCBI Taxonomy" id="2838474"/>
    <lineage>
        <taxon>Bacteria</taxon>
        <taxon>Pseudomonadati</taxon>
        <taxon>Bacteroidota</taxon>
        <taxon>Bacteroidia</taxon>
        <taxon>Bacteroidales</taxon>
        <taxon>Bacteroidaceae</taxon>
        <taxon>Bacteroides</taxon>
    </lineage>
</organism>
<evidence type="ECO:0000256" key="2">
    <source>
        <dbReference type="PIRSR" id="PIRSR640255-2"/>
    </source>
</evidence>
<accession>A0A9D2A8X6</accession>
<evidence type="ECO:0000259" key="4">
    <source>
        <dbReference type="SMART" id="SM00477"/>
    </source>
</evidence>
<dbReference type="InterPro" id="IPR044925">
    <property type="entry name" value="His-Me_finger_sf"/>
</dbReference>
<dbReference type="GO" id="GO:0016787">
    <property type="term" value="F:hydrolase activity"/>
    <property type="evidence" value="ECO:0007669"/>
    <property type="project" value="InterPro"/>
</dbReference>
<dbReference type="PROSITE" id="PS51257">
    <property type="entry name" value="PROKAR_LIPOPROTEIN"/>
    <property type="match status" value="1"/>
</dbReference>
<evidence type="ECO:0000256" key="3">
    <source>
        <dbReference type="SAM" id="SignalP"/>
    </source>
</evidence>